<evidence type="ECO:0000259" key="2">
    <source>
        <dbReference type="Pfam" id="PF26013"/>
    </source>
</evidence>
<dbReference type="Proteomes" id="UP000800235">
    <property type="component" value="Unassembled WGS sequence"/>
</dbReference>
<sequence>MASRGARARKVTEKQIQKTEQKHVDKDRAERFARMHSPVGDMRPTSPMSSPTFHAPWSSKKSVLSSSASITSGGSDGSGFSSNQESRGISSKISSAGSDEKKFARKGKVTNAPRGRGGGVPPKLAQAQAMAMRSDSHSFTNRTRAPSASSGSQTPSQPMSFERSWQKTKLWVGKGQSPKPYLGFEHDEDMWMADGNCLIFFSEETDEEDPRPMLRVHSSMLESARSTFMINLLKYGEIVPEEEPATAGRTQSSASLWPLNSKSLGNLDELLSDSHSRPNQHDNDFRPPRTAETSTRDTWSTSDHTAWSPGNHEQRNRDGSFRIPPSVADSVTVVSGAGSDIGDTPSGTPGGPVEITHEIWFRAPSHIKRPDIQRRHHMATRNYLALLYGLPIIGNDFYEMMSDLQNVMDTYYELNEPSERWNSAQVMVQYLSQLQLDDVRGNLPHALGLLAWSEQPNVLWDAGYLEGFVHAVGMMTQQTLKIREYRNLTQVTRHKLQNTYNAMQLKLIEAEERLNRFDFPEFFYVDGVATGHPTQKGFEHFRQFLHSFYESECHGWPPREEDHQGHWLTRGLMLRLQSDFGSIYNYWVDRDIAWDANENRATRKWEMVCSKLRAEGFQADNPGLPITDMLIGFDSSQKYGHIPHPYPLLPVSRSPSPKPQSSRKTFLSKFKSKDKESHVPDVKAQYQMALAFNNASNINRLSTTNEDNKLVDDLGNYEKCCLLPGVTPSDARLGRWILLYGILQVLSTISVDTGGLKYKDKIKYFISPSLEGCPPWRSPDAAPLMIEASQENSFCWLAPQTWGDTALKTPPAYSTHQYESRESTPTELDERVASRNGDGLPNSTGRPSPLLGPPSNLSLAASARFRSQENLKPNVPMKNPSRVSPALSSTSESYT</sequence>
<accession>A0A9P4P2F1</accession>
<proteinExistence type="predicted"/>
<name>A0A9P4P2F1_9PEZI</name>
<feature type="compositionally biased region" description="Polar residues" evidence="1">
    <location>
        <begin position="291"/>
        <end position="305"/>
    </location>
</feature>
<protein>
    <recommendedName>
        <fullName evidence="2">DUF8004 domain-containing protein</fullName>
    </recommendedName>
</protein>
<feature type="compositionally biased region" description="Polar residues" evidence="1">
    <location>
        <begin position="886"/>
        <end position="895"/>
    </location>
</feature>
<feature type="region of interest" description="Disordered" evidence="1">
    <location>
        <begin position="268"/>
        <end position="325"/>
    </location>
</feature>
<dbReference type="OrthoDB" id="5302380at2759"/>
<reference evidence="3" key="1">
    <citation type="journal article" date="2020" name="Stud. Mycol.">
        <title>101 Dothideomycetes genomes: a test case for predicting lifestyles and emergence of pathogens.</title>
        <authorList>
            <person name="Haridas S."/>
            <person name="Albert R."/>
            <person name="Binder M."/>
            <person name="Bloem J."/>
            <person name="Labutti K."/>
            <person name="Salamov A."/>
            <person name="Andreopoulos B."/>
            <person name="Baker S."/>
            <person name="Barry K."/>
            <person name="Bills G."/>
            <person name="Bluhm B."/>
            <person name="Cannon C."/>
            <person name="Castanera R."/>
            <person name="Culley D."/>
            <person name="Daum C."/>
            <person name="Ezra D."/>
            <person name="Gonzalez J."/>
            <person name="Henrissat B."/>
            <person name="Kuo A."/>
            <person name="Liang C."/>
            <person name="Lipzen A."/>
            <person name="Lutzoni F."/>
            <person name="Magnuson J."/>
            <person name="Mondo S."/>
            <person name="Nolan M."/>
            <person name="Ohm R."/>
            <person name="Pangilinan J."/>
            <person name="Park H.-J."/>
            <person name="Ramirez L."/>
            <person name="Alfaro M."/>
            <person name="Sun H."/>
            <person name="Tritt A."/>
            <person name="Yoshinaga Y."/>
            <person name="Zwiers L.-H."/>
            <person name="Turgeon B."/>
            <person name="Goodwin S."/>
            <person name="Spatafora J."/>
            <person name="Crous P."/>
            <person name="Grigoriev I."/>
        </authorList>
    </citation>
    <scope>NUCLEOTIDE SEQUENCE</scope>
    <source>
        <strain evidence="3">CBS 130266</strain>
    </source>
</reference>
<evidence type="ECO:0000313" key="3">
    <source>
        <dbReference type="EMBL" id="KAF2437034.1"/>
    </source>
</evidence>
<evidence type="ECO:0000256" key="1">
    <source>
        <dbReference type="SAM" id="MobiDB-lite"/>
    </source>
</evidence>
<evidence type="ECO:0000313" key="4">
    <source>
        <dbReference type="Proteomes" id="UP000800235"/>
    </source>
</evidence>
<feature type="compositionally biased region" description="Low complexity" evidence="1">
    <location>
        <begin position="847"/>
        <end position="863"/>
    </location>
</feature>
<feature type="compositionally biased region" description="Basic and acidic residues" evidence="1">
    <location>
        <begin position="272"/>
        <end position="289"/>
    </location>
</feature>
<feature type="compositionally biased region" description="Basic and acidic residues" evidence="1">
    <location>
        <begin position="818"/>
        <end position="833"/>
    </location>
</feature>
<organism evidence="3 4">
    <name type="scientific">Tothia fuscella</name>
    <dbReference type="NCBI Taxonomy" id="1048955"/>
    <lineage>
        <taxon>Eukaryota</taxon>
        <taxon>Fungi</taxon>
        <taxon>Dikarya</taxon>
        <taxon>Ascomycota</taxon>
        <taxon>Pezizomycotina</taxon>
        <taxon>Dothideomycetes</taxon>
        <taxon>Pleosporomycetidae</taxon>
        <taxon>Venturiales</taxon>
        <taxon>Cylindrosympodiaceae</taxon>
        <taxon>Tothia</taxon>
    </lineage>
</organism>
<gene>
    <name evidence="3" type="ORF">EJ08DRAFT_655180</name>
</gene>
<feature type="domain" description="DUF8004" evidence="2">
    <location>
        <begin position="426"/>
        <end position="519"/>
    </location>
</feature>
<feature type="compositionally biased region" description="Polar residues" evidence="1">
    <location>
        <begin position="137"/>
        <end position="159"/>
    </location>
</feature>
<dbReference type="PANTHER" id="PTHR39601">
    <property type="entry name" value="CHORIOGENIN HMINOR"/>
    <property type="match status" value="1"/>
</dbReference>
<comment type="caution">
    <text evidence="3">The sequence shown here is derived from an EMBL/GenBank/DDBJ whole genome shotgun (WGS) entry which is preliminary data.</text>
</comment>
<dbReference type="EMBL" id="MU007009">
    <property type="protein sequence ID" value="KAF2437034.1"/>
    <property type="molecule type" value="Genomic_DNA"/>
</dbReference>
<feature type="region of interest" description="Disordered" evidence="1">
    <location>
        <begin position="808"/>
        <end position="895"/>
    </location>
</feature>
<feature type="compositionally biased region" description="Low complexity" evidence="1">
    <location>
        <begin position="58"/>
        <end position="82"/>
    </location>
</feature>
<dbReference type="PANTHER" id="PTHR39601:SF2">
    <property type="entry name" value="CHORIOGENIN HMINOR"/>
    <property type="match status" value="1"/>
</dbReference>
<feature type="compositionally biased region" description="Polar residues" evidence="1">
    <location>
        <begin position="83"/>
        <end position="97"/>
    </location>
</feature>
<feature type="compositionally biased region" description="Basic and acidic residues" evidence="1">
    <location>
        <begin position="10"/>
        <end position="33"/>
    </location>
</feature>
<feature type="region of interest" description="Disordered" evidence="1">
    <location>
        <begin position="1"/>
        <end position="163"/>
    </location>
</feature>
<dbReference type="InterPro" id="IPR058317">
    <property type="entry name" value="DUF8004"/>
</dbReference>
<keyword evidence="4" id="KW-1185">Reference proteome</keyword>
<dbReference type="AlphaFoldDB" id="A0A9P4P2F1"/>
<dbReference type="Pfam" id="PF26013">
    <property type="entry name" value="DUF8004"/>
    <property type="match status" value="1"/>
</dbReference>